<protein>
    <submittedName>
        <fullName evidence="1">Carboxypeptidase family protein</fullName>
    </submittedName>
</protein>
<keyword evidence="1" id="KW-0121">Carboxypeptidase</keyword>
<sequence>MKNYLLFFTVFVFFFSGCGKDDSEVNVVLRETFKGEDLQLMAVRESGNSSWTVQSDRSVTISEDGSRFIFYENQANVSEGTVAWRKEGGKTKASFKSDVDSLSFNITIFSYDSEHLTGEILWEEELQEWLMVTSTTRLKGVVVDHAGNPVPGASVVIKASHEQVGVLETDEFGFFGVNADADGFVNLQEADNIVVYKEGFADHSRDVSPGGHYFLVMDEGDSNFGDGIVYGYVTDAGSGKPLDGIAVSYGNGTEVVYTDPEGYYELSVPTSEPSVYAFGEYHERKTVDVTIEEFTDVRVDFILTSSGFSLSGNVLDVNNAGVTGVQVLCKDKNGVIVDTYTTAADGAFVFEHLENEVFLVSVSVTGMQFFPAHQLVPMLGADVSDISFTGIANGSTGIAGNITNSDSGAPLTGVLVVCEGSSTLTDSNGYFVMEAKSTGKTTVSLAKDGFQPRYLQVPITSGQVIYITASLTPSP</sequence>
<dbReference type="InterPro" id="IPR008969">
    <property type="entry name" value="CarboxyPept-like_regulatory"/>
</dbReference>
<dbReference type="PROSITE" id="PS51257">
    <property type="entry name" value="PROKAR_LIPOPROTEIN"/>
    <property type="match status" value="1"/>
</dbReference>
<gene>
    <name evidence="1" type="ORF">DFO77_12960</name>
</gene>
<dbReference type="Gene3D" id="2.60.40.1120">
    <property type="entry name" value="Carboxypeptidase-like, regulatory domain"/>
    <property type="match status" value="2"/>
</dbReference>
<keyword evidence="1" id="KW-0378">Hydrolase</keyword>
<dbReference type="GO" id="GO:0004180">
    <property type="term" value="F:carboxypeptidase activity"/>
    <property type="evidence" value="ECO:0007669"/>
    <property type="project" value="UniProtKB-KW"/>
</dbReference>
<dbReference type="Pfam" id="PF13620">
    <property type="entry name" value="CarboxypepD_reg"/>
    <property type="match status" value="1"/>
</dbReference>
<accession>A0A368UKT9</accession>
<dbReference type="SUPFAM" id="SSF49478">
    <property type="entry name" value="Cna protein B-type domain"/>
    <property type="match status" value="1"/>
</dbReference>
<comment type="caution">
    <text evidence="1">The sequence shown here is derived from an EMBL/GenBank/DDBJ whole genome shotgun (WGS) entry which is preliminary data.</text>
</comment>
<dbReference type="Proteomes" id="UP000252733">
    <property type="component" value="Unassembled WGS sequence"/>
</dbReference>
<keyword evidence="1" id="KW-0645">Protease</keyword>
<dbReference type="AlphaFoldDB" id="A0A368UKT9"/>
<evidence type="ECO:0000313" key="2">
    <source>
        <dbReference type="Proteomes" id="UP000252733"/>
    </source>
</evidence>
<organism evidence="1 2">
    <name type="scientific">Marinilabilia salmonicolor</name>
    <dbReference type="NCBI Taxonomy" id="989"/>
    <lineage>
        <taxon>Bacteria</taxon>
        <taxon>Pseudomonadati</taxon>
        <taxon>Bacteroidota</taxon>
        <taxon>Bacteroidia</taxon>
        <taxon>Marinilabiliales</taxon>
        <taxon>Marinilabiliaceae</taxon>
        <taxon>Marinilabilia</taxon>
    </lineage>
</organism>
<dbReference type="EMBL" id="QPIZ01000029">
    <property type="protein sequence ID" value="RCW29336.1"/>
    <property type="molecule type" value="Genomic_DNA"/>
</dbReference>
<reference evidence="1 2" key="1">
    <citation type="submission" date="2018-07" db="EMBL/GenBank/DDBJ databases">
        <title>Freshwater and sediment microbial communities from various areas in North America, analyzing microbe dynamics in response to fracking.</title>
        <authorList>
            <person name="Lamendella R."/>
        </authorList>
    </citation>
    <scope>NUCLEOTIDE SEQUENCE [LARGE SCALE GENOMIC DNA]</scope>
    <source>
        <strain evidence="1 2">160A</strain>
    </source>
</reference>
<name>A0A368UKT9_9BACT</name>
<proteinExistence type="predicted"/>
<evidence type="ECO:0000313" key="1">
    <source>
        <dbReference type="EMBL" id="RCW29336.1"/>
    </source>
</evidence>
<dbReference type="SUPFAM" id="SSF49464">
    <property type="entry name" value="Carboxypeptidase regulatory domain-like"/>
    <property type="match status" value="3"/>
</dbReference>
<dbReference type="RefSeq" id="WP_114437914.1">
    <property type="nucleotide sequence ID" value="NZ_QPIZ01000029.1"/>
</dbReference>
<keyword evidence="2" id="KW-1185">Reference proteome</keyword>